<dbReference type="Proteomes" id="UP000646776">
    <property type="component" value="Unassembled WGS sequence"/>
</dbReference>
<organism evidence="1 2">
    <name type="scientific">Streptomyces phaeofaciens</name>
    <dbReference type="NCBI Taxonomy" id="68254"/>
    <lineage>
        <taxon>Bacteria</taxon>
        <taxon>Bacillati</taxon>
        <taxon>Actinomycetota</taxon>
        <taxon>Actinomycetes</taxon>
        <taxon>Kitasatosporales</taxon>
        <taxon>Streptomycetaceae</taxon>
        <taxon>Streptomyces</taxon>
    </lineage>
</organism>
<dbReference type="AlphaFoldDB" id="A0A918HN71"/>
<reference evidence="1" key="1">
    <citation type="journal article" date="2014" name="Int. J. Syst. Evol. Microbiol.">
        <title>Complete genome sequence of Corynebacterium casei LMG S-19264T (=DSM 44701T), isolated from a smear-ripened cheese.</title>
        <authorList>
            <consortium name="US DOE Joint Genome Institute (JGI-PGF)"/>
            <person name="Walter F."/>
            <person name="Albersmeier A."/>
            <person name="Kalinowski J."/>
            <person name="Ruckert C."/>
        </authorList>
    </citation>
    <scope>NUCLEOTIDE SEQUENCE</scope>
    <source>
        <strain evidence="1">JCM 4125</strain>
    </source>
</reference>
<protein>
    <submittedName>
        <fullName evidence="1">Uncharacterized protein</fullName>
    </submittedName>
</protein>
<dbReference type="RefSeq" id="WP_229870951.1">
    <property type="nucleotide sequence ID" value="NZ_BMSA01000028.1"/>
</dbReference>
<reference evidence="1" key="2">
    <citation type="submission" date="2020-09" db="EMBL/GenBank/DDBJ databases">
        <authorList>
            <person name="Sun Q."/>
            <person name="Ohkuma M."/>
        </authorList>
    </citation>
    <scope>NUCLEOTIDE SEQUENCE</scope>
    <source>
        <strain evidence="1">JCM 4125</strain>
    </source>
</reference>
<name>A0A918HN71_9ACTN</name>
<keyword evidence="2" id="KW-1185">Reference proteome</keyword>
<comment type="caution">
    <text evidence="1">The sequence shown here is derived from an EMBL/GenBank/DDBJ whole genome shotgun (WGS) entry which is preliminary data.</text>
</comment>
<evidence type="ECO:0000313" key="2">
    <source>
        <dbReference type="Proteomes" id="UP000646776"/>
    </source>
</evidence>
<proteinExistence type="predicted"/>
<dbReference type="EMBL" id="BMSA01000028">
    <property type="protein sequence ID" value="GGT83550.1"/>
    <property type="molecule type" value="Genomic_DNA"/>
</dbReference>
<gene>
    <name evidence="1" type="ORF">GCM10010226_72780</name>
</gene>
<evidence type="ECO:0000313" key="1">
    <source>
        <dbReference type="EMBL" id="GGT83550.1"/>
    </source>
</evidence>
<sequence>MSTVTKRYGLLWTDPDGAPQASAASYDKRSAKYRRTELEAVGCTSIELVQVRYGELPEPAV</sequence>
<accession>A0A918HN71</accession>